<feature type="transmembrane region" description="Helical" evidence="1">
    <location>
        <begin position="81"/>
        <end position="100"/>
    </location>
</feature>
<name>A0A1D9P4A8_9FIRM</name>
<protein>
    <recommendedName>
        <fullName evidence="4">Dolichyl-phosphate-mannose-protein mannosyltransferase</fullName>
    </recommendedName>
</protein>
<sequence length="586" mass="67113">MRRSSLSLNIIITALITLIIMVVVGVVGDYYFDLNDDVLMKDILSGSYTGVPAGHNIQMLYPISALISVFYRVFRAPDWYGIFLCFLQFLCVFAVAYHVIADVSEKANKIVWSVMVILLFLGTMASHFLFVQYTFTCGMLSATATFLIMTHKEKDNNLIFAVILVFVAYLLRSEMLLLTLPMLCVGILIRWALTGKEFKNYLKAFILIICALILGNVANKIGYSSPEWKEFYRLFDARTELYDFQYIPEYADNKDFYDSIGLSESEQELLVNYNFGIDEEINADTLNAVAQYAAKLRTDEVPMTKQLLNAISPYLYRMRFISGQKSYEYPMTDFPWNMIVLLLYLGAILTALFPVAEKNKKNILLTFGLLALLFACRSSLWLYIIVRGRDPIRITHPLYLMEIVILLAIIHMKDRNGKRVVFVPLVAVSLISLLSIPNQFDIIKAEIASRNSMRQHYDALYDYFDANKDNFYFIDVYTSVSCGENKADGEATFSEKMFERVDNSYANHDIMGGWASKSPLFEEKMQKFGLTNMQDSLLLDNVYMVQVLSEDVTWIADYYREKGIDVTVKEVDKVADVFGIYSISVR</sequence>
<feature type="transmembrane region" description="Helical" evidence="1">
    <location>
        <begin position="392"/>
        <end position="410"/>
    </location>
</feature>
<dbReference type="AlphaFoldDB" id="A0A1D9P4A8"/>
<proteinExistence type="predicted"/>
<feature type="transmembrane region" description="Helical" evidence="1">
    <location>
        <begin position="177"/>
        <end position="193"/>
    </location>
</feature>
<dbReference type="KEGG" id="bhu:bhn_I2414"/>
<keyword evidence="1" id="KW-0472">Membrane</keyword>
<feature type="transmembrane region" description="Helical" evidence="1">
    <location>
        <begin position="334"/>
        <end position="356"/>
    </location>
</feature>
<evidence type="ECO:0008006" key="4">
    <source>
        <dbReference type="Google" id="ProtNLM"/>
    </source>
</evidence>
<feature type="transmembrane region" description="Helical" evidence="1">
    <location>
        <begin position="200"/>
        <end position="218"/>
    </location>
</feature>
<keyword evidence="3" id="KW-1185">Reference proteome</keyword>
<evidence type="ECO:0000256" key="1">
    <source>
        <dbReference type="SAM" id="Phobius"/>
    </source>
</evidence>
<feature type="transmembrane region" description="Helical" evidence="1">
    <location>
        <begin position="156"/>
        <end position="171"/>
    </location>
</feature>
<dbReference type="Proteomes" id="UP000179284">
    <property type="component" value="Chromosome I"/>
</dbReference>
<organism evidence="2 3">
    <name type="scientific">Butyrivibrio hungatei</name>
    <dbReference type="NCBI Taxonomy" id="185008"/>
    <lineage>
        <taxon>Bacteria</taxon>
        <taxon>Bacillati</taxon>
        <taxon>Bacillota</taxon>
        <taxon>Clostridia</taxon>
        <taxon>Lachnospirales</taxon>
        <taxon>Lachnospiraceae</taxon>
        <taxon>Butyrivibrio</taxon>
    </lineage>
</organism>
<feature type="transmembrane region" description="Helical" evidence="1">
    <location>
        <begin position="363"/>
        <end position="386"/>
    </location>
</feature>
<keyword evidence="1" id="KW-1133">Transmembrane helix</keyword>
<dbReference type="OrthoDB" id="1995137at2"/>
<keyword evidence="1" id="KW-0812">Transmembrane</keyword>
<dbReference type="RefSeq" id="WP_071177049.1">
    <property type="nucleotide sequence ID" value="NZ_CP017831.1"/>
</dbReference>
<accession>A0A1D9P4A8</accession>
<gene>
    <name evidence="2" type="ORF">bhn_I2414</name>
</gene>
<feature type="transmembrane region" description="Helical" evidence="1">
    <location>
        <begin position="422"/>
        <end position="440"/>
    </location>
</feature>
<evidence type="ECO:0000313" key="2">
    <source>
        <dbReference type="EMBL" id="AOZ97446.1"/>
    </source>
</evidence>
<feature type="transmembrane region" description="Helical" evidence="1">
    <location>
        <begin position="112"/>
        <end position="135"/>
    </location>
</feature>
<dbReference type="EMBL" id="CP017831">
    <property type="protein sequence ID" value="AOZ97446.1"/>
    <property type="molecule type" value="Genomic_DNA"/>
</dbReference>
<evidence type="ECO:0000313" key="3">
    <source>
        <dbReference type="Proteomes" id="UP000179284"/>
    </source>
</evidence>
<feature type="transmembrane region" description="Helical" evidence="1">
    <location>
        <begin position="57"/>
        <end position="74"/>
    </location>
</feature>
<feature type="transmembrane region" description="Helical" evidence="1">
    <location>
        <begin position="7"/>
        <end position="32"/>
    </location>
</feature>
<reference evidence="3" key="1">
    <citation type="submission" date="2016-10" db="EMBL/GenBank/DDBJ databases">
        <title>The complete genome sequence of the rumen bacterium Butyrivibrio hungatei MB2003.</title>
        <authorList>
            <person name="Palevich N."/>
            <person name="Kelly W.J."/>
            <person name="Leahy S.C."/>
            <person name="Altermann E."/>
            <person name="Rakonjac J."/>
            <person name="Attwood G.T."/>
        </authorList>
    </citation>
    <scope>NUCLEOTIDE SEQUENCE [LARGE SCALE GENOMIC DNA]</scope>
    <source>
        <strain evidence="3">MB2003</strain>
    </source>
</reference>